<feature type="transmembrane region" description="Helical" evidence="6">
    <location>
        <begin position="460"/>
        <end position="483"/>
    </location>
</feature>
<comment type="caution">
    <text evidence="7">The sequence shown here is derived from an EMBL/GenBank/DDBJ whole genome shotgun (WGS) entry which is preliminary data.</text>
</comment>
<feature type="transmembrane region" description="Helical" evidence="6">
    <location>
        <begin position="336"/>
        <end position="358"/>
    </location>
</feature>
<dbReference type="CDD" id="cd13124">
    <property type="entry name" value="MATE_SpoVB_like"/>
    <property type="match status" value="1"/>
</dbReference>
<evidence type="ECO:0000256" key="5">
    <source>
        <dbReference type="ARBA" id="ARBA00023136"/>
    </source>
</evidence>
<keyword evidence="3 6" id="KW-0812">Transmembrane</keyword>
<keyword evidence="4 6" id="KW-1133">Transmembrane helix</keyword>
<protein>
    <submittedName>
        <fullName evidence="7">Integral membrane protein</fullName>
    </submittedName>
</protein>
<feature type="transmembrane region" description="Helical" evidence="6">
    <location>
        <begin position="75"/>
        <end position="94"/>
    </location>
</feature>
<keyword evidence="5 6" id="KW-0472">Membrane</keyword>
<keyword evidence="8" id="KW-1185">Reference proteome</keyword>
<feature type="transmembrane region" description="Helical" evidence="6">
    <location>
        <begin position="428"/>
        <end position="454"/>
    </location>
</feature>
<name>A0A0R2A8E4_9LACO</name>
<dbReference type="InterPro" id="IPR024923">
    <property type="entry name" value="PG_synth_SpoVB"/>
</dbReference>
<reference evidence="7 8" key="1">
    <citation type="journal article" date="2015" name="Genome Announc.">
        <title>Expanding the biotechnology potential of lactobacilli through comparative genomics of 213 strains and associated genera.</title>
        <authorList>
            <person name="Sun Z."/>
            <person name="Harris H.M."/>
            <person name="McCann A."/>
            <person name="Guo C."/>
            <person name="Argimon S."/>
            <person name="Zhang W."/>
            <person name="Yang X."/>
            <person name="Jeffery I.B."/>
            <person name="Cooney J.C."/>
            <person name="Kagawa T.F."/>
            <person name="Liu W."/>
            <person name="Song Y."/>
            <person name="Salvetti E."/>
            <person name="Wrobel A."/>
            <person name="Rasinkangas P."/>
            <person name="Parkhill J."/>
            <person name="Rea M.C."/>
            <person name="O'Sullivan O."/>
            <person name="Ritari J."/>
            <person name="Douillard F.P."/>
            <person name="Paul Ross R."/>
            <person name="Yang R."/>
            <person name="Briner A.E."/>
            <person name="Felis G.E."/>
            <person name="de Vos W.M."/>
            <person name="Barrangou R."/>
            <person name="Klaenhammer T.R."/>
            <person name="Caufield P.W."/>
            <person name="Cui Y."/>
            <person name="Zhang H."/>
            <person name="O'Toole P.W."/>
        </authorList>
    </citation>
    <scope>NUCLEOTIDE SEQUENCE [LARGE SCALE GENOMIC DNA]</scope>
    <source>
        <strain evidence="7 8">DSM 20634</strain>
    </source>
</reference>
<comment type="subcellular location">
    <subcellularLocation>
        <location evidence="1">Cell membrane</location>
        <topology evidence="1">Multi-pass membrane protein</topology>
    </subcellularLocation>
</comment>
<feature type="transmembrane region" description="Helical" evidence="6">
    <location>
        <begin position="215"/>
        <end position="235"/>
    </location>
</feature>
<evidence type="ECO:0000256" key="4">
    <source>
        <dbReference type="ARBA" id="ARBA00022989"/>
    </source>
</evidence>
<proteinExistence type="predicted"/>
<evidence type="ECO:0000313" key="8">
    <source>
        <dbReference type="Proteomes" id="UP000051733"/>
    </source>
</evidence>
<evidence type="ECO:0000256" key="1">
    <source>
        <dbReference type="ARBA" id="ARBA00004651"/>
    </source>
</evidence>
<dbReference type="GO" id="GO:0005886">
    <property type="term" value="C:plasma membrane"/>
    <property type="evidence" value="ECO:0007669"/>
    <property type="project" value="UniProtKB-SubCell"/>
</dbReference>
<dbReference type="InterPro" id="IPR002797">
    <property type="entry name" value="Polysacc_synth"/>
</dbReference>
<dbReference type="STRING" id="1423813.FC26_GL001185"/>
<dbReference type="EMBL" id="AYYY01000001">
    <property type="protein sequence ID" value="KRM62754.1"/>
    <property type="molecule type" value="Genomic_DNA"/>
</dbReference>
<dbReference type="Proteomes" id="UP000051733">
    <property type="component" value="Unassembled WGS sequence"/>
</dbReference>
<feature type="transmembrane region" description="Helical" evidence="6">
    <location>
        <begin position="147"/>
        <end position="166"/>
    </location>
</feature>
<accession>A0A0R2A8E4</accession>
<evidence type="ECO:0000256" key="6">
    <source>
        <dbReference type="SAM" id="Phobius"/>
    </source>
</evidence>
<feature type="transmembrane region" description="Helical" evidence="6">
    <location>
        <begin position="304"/>
        <end position="324"/>
    </location>
</feature>
<sequence length="514" mass="55879">MILAISSLVAKILSAVYRIPFQNLVGNDGFYVYQQVYPLYGLGIVLALSGLPVFISKVIAEQETKQQQLAVAQQLFSLLLVAALIVTGILWWLAFPIARLMGDGNLAPVIRSVSLMFLGMPFLAVGRGYHQGQYVTWPTSVTQLVEQVVRVSIVVCVAVLASQHHWQIYRTGTLAMASAPVAALCSSLIIMMTSRQLFRRPTVKMAFDGRLVKRLVVEGGAISLFAAMMILLQLVDSFTVKSALVSAGVPNGLAMSLKGVFDRGQPLIQLGLVVATSVSALLVPSLTESYQKMKMVEFRRQFQVLSHVCIAVSALCTTGLIAIMPSINELLFASRLGSFALAVNMLSIILAAVITMYSSVMQSLNRFSQIVTGLLIGLGVKVLTNYWLVMHFKIVGASLGTVLALLATLLVVWQGLPDLLHWHTKHWFAVKLTAICVMMGVIAGGTAQLVSWLIPMSRLGALLAVMVAVIVGVVIAGGLSVWWHLLSVKELLLLPHGKQFLIKLNDRMKSNETR</sequence>
<gene>
    <name evidence="7" type="ORF">FC26_GL001185</name>
</gene>
<feature type="transmembrane region" description="Helical" evidence="6">
    <location>
        <begin position="106"/>
        <end position="126"/>
    </location>
</feature>
<dbReference type="Pfam" id="PF01943">
    <property type="entry name" value="Polysacc_synt"/>
    <property type="match status" value="1"/>
</dbReference>
<evidence type="ECO:0000313" key="7">
    <source>
        <dbReference type="EMBL" id="KRM62754.1"/>
    </source>
</evidence>
<keyword evidence="2" id="KW-1003">Cell membrane</keyword>
<organism evidence="7 8">
    <name type="scientific">Paucilactobacillus vaccinostercus DSM 20634</name>
    <dbReference type="NCBI Taxonomy" id="1423813"/>
    <lineage>
        <taxon>Bacteria</taxon>
        <taxon>Bacillati</taxon>
        <taxon>Bacillota</taxon>
        <taxon>Bacilli</taxon>
        <taxon>Lactobacillales</taxon>
        <taxon>Lactobacillaceae</taxon>
        <taxon>Paucilactobacillus</taxon>
    </lineage>
</organism>
<evidence type="ECO:0000256" key="2">
    <source>
        <dbReference type="ARBA" id="ARBA00022475"/>
    </source>
</evidence>
<dbReference type="InterPro" id="IPR050833">
    <property type="entry name" value="Poly_Biosynth_Transport"/>
</dbReference>
<dbReference type="PATRIC" id="fig|1423813.3.peg.1207"/>
<feature type="transmembrane region" description="Helical" evidence="6">
    <location>
        <begin position="37"/>
        <end position="55"/>
    </location>
</feature>
<dbReference type="PANTHER" id="PTHR30250:SF29">
    <property type="entry name" value="POLYSACCHARIDE BIOSYNTHESIS PROTEIN C-TERMINAL DOMAIN-CONTAINING PROTEIN"/>
    <property type="match status" value="1"/>
</dbReference>
<dbReference type="PANTHER" id="PTHR30250">
    <property type="entry name" value="PST FAMILY PREDICTED COLANIC ACID TRANSPORTER"/>
    <property type="match status" value="1"/>
</dbReference>
<feature type="transmembrane region" description="Helical" evidence="6">
    <location>
        <begin position="394"/>
        <end position="416"/>
    </location>
</feature>
<evidence type="ECO:0000256" key="3">
    <source>
        <dbReference type="ARBA" id="ARBA00022692"/>
    </source>
</evidence>
<dbReference type="AlphaFoldDB" id="A0A0R2A8E4"/>
<feature type="transmembrane region" description="Helical" evidence="6">
    <location>
        <begin position="266"/>
        <end position="283"/>
    </location>
</feature>
<feature type="transmembrane region" description="Helical" evidence="6">
    <location>
        <begin position="172"/>
        <end position="194"/>
    </location>
</feature>
<feature type="transmembrane region" description="Helical" evidence="6">
    <location>
        <begin position="370"/>
        <end position="388"/>
    </location>
</feature>